<dbReference type="RefSeq" id="WP_218106651.1">
    <property type="nucleotide sequence ID" value="NZ_FMHW01000002.1"/>
</dbReference>
<gene>
    <name evidence="1" type="ORF">GA0074692_2694</name>
</gene>
<keyword evidence="2" id="KW-1185">Reference proteome</keyword>
<evidence type="ECO:0000313" key="2">
    <source>
        <dbReference type="Proteomes" id="UP000198959"/>
    </source>
</evidence>
<name>A0A1C6SIN9_9ACTN</name>
<dbReference type="InterPro" id="IPR050490">
    <property type="entry name" value="Bact_solute-bd_prot1"/>
</dbReference>
<dbReference type="Proteomes" id="UP000198959">
    <property type="component" value="Unassembled WGS sequence"/>
</dbReference>
<dbReference type="AlphaFoldDB" id="A0A1C6SIN9"/>
<accession>A0A1C6SIN9</accession>
<dbReference type="PANTHER" id="PTHR43649">
    <property type="entry name" value="ARABINOSE-BINDING PROTEIN-RELATED"/>
    <property type="match status" value="1"/>
</dbReference>
<reference evidence="2" key="1">
    <citation type="submission" date="2016-06" db="EMBL/GenBank/DDBJ databases">
        <authorList>
            <person name="Varghese N."/>
            <person name="Submissions Spin"/>
        </authorList>
    </citation>
    <scope>NUCLEOTIDE SEQUENCE [LARGE SCALE GENOMIC DNA]</scope>
    <source>
        <strain evidence="2">DSM 43817</strain>
    </source>
</reference>
<proteinExistence type="predicted"/>
<sequence>MIDDSPATGKITIWAAANEGKALSALAEEFKKTNPDVTITVTPVSFDELPRKIDTAIASGQVPDIIQPSTGLQSFVAAKGIAPVPKGVVDNSEFFDAAVEAVTFDGVQYAVPWYVTVQSFYYRADLAQRAGVKAPTTWAEALTFGKALQSAGAANGTYIGPRGTIAWQTILPMIYQSGGTVVKDGKFTFDTPEVVRALDHYQAFFRDRISNPQTAYTAPGEMEASFANGTVGSYLTGSYSYDLALDALGGDPSKLAVATLPAGPATGAGYLGGSGLAVMADSDNQETAWKFLRHVSSPESQDAAYQVAGVLPAARAPWTSGAVAKSPTAKTFAAQLEQSIPLPRVLTWTEIRDLLATYAERLARGVTTPQDAAAAIQAEAEKIGTGQ</sequence>
<dbReference type="SUPFAM" id="SSF53850">
    <property type="entry name" value="Periplasmic binding protein-like II"/>
    <property type="match status" value="1"/>
</dbReference>
<dbReference type="InterPro" id="IPR006059">
    <property type="entry name" value="SBP"/>
</dbReference>
<protein>
    <submittedName>
        <fullName evidence="1">Carbohydrate ABC transporter substrate-binding protein, CUT1 family</fullName>
    </submittedName>
</protein>
<evidence type="ECO:0000313" key="1">
    <source>
        <dbReference type="EMBL" id="SCL29267.1"/>
    </source>
</evidence>
<dbReference type="PANTHER" id="PTHR43649:SF12">
    <property type="entry name" value="DIACETYLCHITOBIOSE BINDING PROTEIN DASA"/>
    <property type="match status" value="1"/>
</dbReference>
<dbReference type="EMBL" id="FMHW01000002">
    <property type="protein sequence ID" value="SCL29267.1"/>
    <property type="molecule type" value="Genomic_DNA"/>
</dbReference>
<dbReference type="Pfam" id="PF01547">
    <property type="entry name" value="SBP_bac_1"/>
    <property type="match status" value="1"/>
</dbReference>
<dbReference type="STRING" id="145854.GA0074692_2694"/>
<dbReference type="Gene3D" id="3.40.190.10">
    <property type="entry name" value="Periplasmic binding protein-like II"/>
    <property type="match status" value="2"/>
</dbReference>
<organism evidence="1 2">
    <name type="scientific">Micromonospora pallida</name>
    <dbReference type="NCBI Taxonomy" id="145854"/>
    <lineage>
        <taxon>Bacteria</taxon>
        <taxon>Bacillati</taxon>
        <taxon>Actinomycetota</taxon>
        <taxon>Actinomycetes</taxon>
        <taxon>Micromonosporales</taxon>
        <taxon>Micromonosporaceae</taxon>
        <taxon>Micromonospora</taxon>
    </lineage>
</organism>